<dbReference type="Proteomes" id="UP000657574">
    <property type="component" value="Unassembled WGS sequence"/>
</dbReference>
<evidence type="ECO:0000256" key="1">
    <source>
        <dbReference type="ARBA" id="ARBA00010062"/>
    </source>
</evidence>
<sequence>MVFSRRRTVAIGGSAAAVLATSGTAAGLLLTTRHTPRRGAPAARNLPVHTIGLHATLTGKQRASGTAQEHGARLAVAEHNARDDIRFRLALAVHDDRGEPERARQVARRLLADRTIRAVIGPTTTDTAHVAVPLYSAHSMPVLLVSVDDGAAGLSDPPLRSLCVTRASDTYRSLPVISYLTRSRPSDRTAVIEDRAAGDTALNLARELDEPPIRHGTVTVHPVAAGTTDLGPAVTAALATRPQAVVYAGTSPTRAAGCARALRTAGFAGSRLGYEPVMRSAFLDAASAAEGWVFQAPYTTPQSSDTAAARTFTAAYRARYRTAPARWSAEAYDAVGLITHTLDALRLTDVEPGQVAERIFHLGYDGVAKPIRFSDDPTHMLNPEDTSFLYQVRDREFRFLGRYDQVLEAAAPAAGAASSP</sequence>
<dbReference type="PANTHER" id="PTHR30483:SF6">
    <property type="entry name" value="PERIPLASMIC BINDING PROTEIN OF ABC TRANSPORTER FOR NATURAL AMINO ACIDS"/>
    <property type="match status" value="1"/>
</dbReference>
<dbReference type="Pfam" id="PF13458">
    <property type="entry name" value="Peripla_BP_6"/>
    <property type="match status" value="1"/>
</dbReference>
<evidence type="ECO:0000256" key="2">
    <source>
        <dbReference type="ARBA" id="ARBA00022729"/>
    </source>
</evidence>
<feature type="domain" description="Leucine-binding protein" evidence="4">
    <location>
        <begin position="50"/>
        <end position="393"/>
    </location>
</feature>
<protein>
    <submittedName>
        <fullName evidence="5">Branched chain amino acid ABC transporter substrate-binding protein</fullName>
    </submittedName>
</protein>
<comment type="caution">
    <text evidence="5">The sequence shown here is derived from an EMBL/GenBank/DDBJ whole genome shotgun (WGS) entry which is preliminary data.</text>
</comment>
<dbReference type="InterPro" id="IPR028081">
    <property type="entry name" value="Leu-bd"/>
</dbReference>
<dbReference type="PANTHER" id="PTHR30483">
    <property type="entry name" value="LEUCINE-SPECIFIC-BINDING PROTEIN"/>
    <property type="match status" value="1"/>
</dbReference>
<dbReference type="Gene3D" id="3.40.50.2300">
    <property type="match status" value="2"/>
</dbReference>
<name>A0A917P3S0_9ACTN</name>
<feature type="chain" id="PRO_5037915604" evidence="3">
    <location>
        <begin position="26"/>
        <end position="420"/>
    </location>
</feature>
<dbReference type="AlphaFoldDB" id="A0A917P3S0"/>
<dbReference type="InterPro" id="IPR028082">
    <property type="entry name" value="Peripla_BP_I"/>
</dbReference>
<dbReference type="EMBL" id="BMQA01000057">
    <property type="protein sequence ID" value="GGJ58577.1"/>
    <property type="molecule type" value="Genomic_DNA"/>
</dbReference>
<keyword evidence="2 3" id="KW-0732">Signal</keyword>
<reference evidence="5" key="2">
    <citation type="submission" date="2020-09" db="EMBL/GenBank/DDBJ databases">
        <authorList>
            <person name="Sun Q."/>
            <person name="Ohkuma M."/>
        </authorList>
    </citation>
    <scope>NUCLEOTIDE SEQUENCE</scope>
    <source>
        <strain evidence="5">JCM 3086</strain>
    </source>
</reference>
<feature type="signal peptide" evidence="3">
    <location>
        <begin position="1"/>
        <end position="25"/>
    </location>
</feature>
<evidence type="ECO:0000256" key="3">
    <source>
        <dbReference type="SAM" id="SignalP"/>
    </source>
</evidence>
<dbReference type="RefSeq" id="WP_229841374.1">
    <property type="nucleotide sequence ID" value="NZ_BMQA01000057.1"/>
</dbReference>
<gene>
    <name evidence="5" type="ORF">GCM10010121_081580</name>
</gene>
<comment type="similarity">
    <text evidence="1">Belongs to the leucine-binding protein family.</text>
</comment>
<accession>A0A917P3S0</accession>
<reference evidence="5" key="1">
    <citation type="journal article" date="2014" name="Int. J. Syst. Evol. Microbiol.">
        <title>Complete genome sequence of Corynebacterium casei LMG S-19264T (=DSM 44701T), isolated from a smear-ripened cheese.</title>
        <authorList>
            <consortium name="US DOE Joint Genome Institute (JGI-PGF)"/>
            <person name="Walter F."/>
            <person name="Albersmeier A."/>
            <person name="Kalinowski J."/>
            <person name="Ruckert C."/>
        </authorList>
    </citation>
    <scope>NUCLEOTIDE SEQUENCE</scope>
    <source>
        <strain evidence="5">JCM 3086</strain>
    </source>
</reference>
<proteinExistence type="inferred from homology"/>
<evidence type="ECO:0000313" key="6">
    <source>
        <dbReference type="Proteomes" id="UP000657574"/>
    </source>
</evidence>
<keyword evidence="6" id="KW-1185">Reference proteome</keyword>
<evidence type="ECO:0000313" key="5">
    <source>
        <dbReference type="EMBL" id="GGJ58577.1"/>
    </source>
</evidence>
<dbReference type="InterPro" id="IPR051010">
    <property type="entry name" value="BCAA_transport"/>
</dbReference>
<evidence type="ECO:0000259" key="4">
    <source>
        <dbReference type="Pfam" id="PF13458"/>
    </source>
</evidence>
<dbReference type="SUPFAM" id="SSF53822">
    <property type="entry name" value="Periplasmic binding protein-like I"/>
    <property type="match status" value="1"/>
</dbReference>
<organism evidence="5 6">
    <name type="scientific">Streptomyces brasiliensis</name>
    <dbReference type="NCBI Taxonomy" id="1954"/>
    <lineage>
        <taxon>Bacteria</taxon>
        <taxon>Bacillati</taxon>
        <taxon>Actinomycetota</taxon>
        <taxon>Actinomycetes</taxon>
        <taxon>Kitasatosporales</taxon>
        <taxon>Streptomycetaceae</taxon>
        <taxon>Streptomyces</taxon>
    </lineage>
</organism>